<dbReference type="EMBL" id="FMCW01000003">
    <property type="protein sequence ID" value="SCE69574.1"/>
    <property type="molecule type" value="Genomic_DNA"/>
</dbReference>
<feature type="compositionally biased region" description="Gly residues" evidence="1">
    <location>
        <begin position="316"/>
        <end position="329"/>
    </location>
</feature>
<dbReference type="RefSeq" id="WP_091275775.1">
    <property type="nucleotide sequence ID" value="NZ_FMCW01000003.1"/>
</dbReference>
<evidence type="ECO:0000256" key="1">
    <source>
        <dbReference type="SAM" id="MobiDB-lite"/>
    </source>
</evidence>
<protein>
    <submittedName>
        <fullName evidence="2">Uncharacterized protein</fullName>
    </submittedName>
</protein>
<gene>
    <name evidence="2" type="ORF">GA0070558_10358</name>
</gene>
<name>A0A1C4UD36_9ACTN</name>
<dbReference type="Proteomes" id="UP000199375">
    <property type="component" value="Unassembled WGS sequence"/>
</dbReference>
<reference evidence="2 3" key="1">
    <citation type="submission" date="2016-06" db="EMBL/GenBank/DDBJ databases">
        <authorList>
            <person name="Kjaerup R.B."/>
            <person name="Dalgaard T.S."/>
            <person name="Juul-Madsen H.R."/>
        </authorList>
    </citation>
    <scope>NUCLEOTIDE SEQUENCE [LARGE SCALE GENOMIC DNA]</scope>
    <source>
        <strain evidence="2 3">DSM 45626</strain>
    </source>
</reference>
<evidence type="ECO:0000313" key="2">
    <source>
        <dbReference type="EMBL" id="SCE69574.1"/>
    </source>
</evidence>
<evidence type="ECO:0000313" key="3">
    <source>
        <dbReference type="Proteomes" id="UP000199375"/>
    </source>
</evidence>
<sequence>MSDWDDLLGHAFGLLLGRPLAEFDAAGTYAVFHYDDETAGDVLEDLDPAELVADVNGRSGDNGGDWLYPDRWMDDLARSAFIATEVRPAALQPLLTVTTDDDRALVWGRDIGRALQAGSLSLDELTPDGYRLFPHLLLRPRTDGSLFDAMRAATWTMSAPDGLSDIGESLVREGYVTSEASVVDPRWESALDQVGDDALRRHLRGLCLDAHWARMAGAYYLGPGKCPSDFGPIAALPGSKAIAGWEFGEGQGAMVVMHLSEPSVGSHGRRRPVGRPAEGGPPPPPATTHRSCTFGPSDTCFTLIAGAVTARSRWAGRGGSADSGDGAGPVRGWVGLESQPDRVAPSPG</sequence>
<feature type="region of interest" description="Disordered" evidence="1">
    <location>
        <begin position="314"/>
        <end position="348"/>
    </location>
</feature>
<dbReference type="AlphaFoldDB" id="A0A1C4UD36"/>
<feature type="region of interest" description="Disordered" evidence="1">
    <location>
        <begin position="262"/>
        <end position="292"/>
    </location>
</feature>
<proteinExistence type="predicted"/>
<accession>A0A1C4UD36</accession>
<organism evidence="2 3">
    <name type="scientific">Micromonospora haikouensis</name>
    <dbReference type="NCBI Taxonomy" id="686309"/>
    <lineage>
        <taxon>Bacteria</taxon>
        <taxon>Bacillati</taxon>
        <taxon>Actinomycetota</taxon>
        <taxon>Actinomycetes</taxon>
        <taxon>Micromonosporales</taxon>
        <taxon>Micromonosporaceae</taxon>
        <taxon>Micromonospora</taxon>
    </lineage>
</organism>